<comment type="caution">
    <text evidence="1">The sequence shown here is derived from an EMBL/GenBank/DDBJ whole genome shotgun (WGS) entry which is preliminary data.</text>
</comment>
<accession>A0A2M9ZEE7</accession>
<organism evidence="1 2">
    <name type="scientific">Leptospira wolffii</name>
    <dbReference type="NCBI Taxonomy" id="409998"/>
    <lineage>
        <taxon>Bacteria</taxon>
        <taxon>Pseudomonadati</taxon>
        <taxon>Spirochaetota</taxon>
        <taxon>Spirochaetia</taxon>
        <taxon>Leptospirales</taxon>
        <taxon>Leptospiraceae</taxon>
        <taxon>Leptospira</taxon>
    </lineage>
</organism>
<dbReference type="AlphaFoldDB" id="A0A2M9ZEE7"/>
<dbReference type="EMBL" id="NPDT01000001">
    <property type="protein sequence ID" value="PJZ66744.1"/>
    <property type="molecule type" value="Genomic_DNA"/>
</dbReference>
<evidence type="ECO:0000313" key="1">
    <source>
        <dbReference type="EMBL" id="PJZ66744.1"/>
    </source>
</evidence>
<dbReference type="Proteomes" id="UP000231912">
    <property type="component" value="Unassembled WGS sequence"/>
</dbReference>
<proteinExistence type="predicted"/>
<reference evidence="1 2" key="1">
    <citation type="submission" date="2017-07" db="EMBL/GenBank/DDBJ databases">
        <title>Leptospira spp. isolated from tropical soils.</title>
        <authorList>
            <person name="Thibeaux R."/>
            <person name="Iraola G."/>
            <person name="Ferres I."/>
            <person name="Bierque E."/>
            <person name="Girault D."/>
            <person name="Soupe-Gilbert M.-E."/>
            <person name="Picardeau M."/>
            <person name="Goarant C."/>
        </authorList>
    </citation>
    <scope>NUCLEOTIDE SEQUENCE [LARGE SCALE GENOMIC DNA]</scope>
    <source>
        <strain evidence="1 2">FH2-C-A2</strain>
    </source>
</reference>
<sequence length="102" mass="12048">MKVLRNIWILAIFSFLFVWNCRSYEVRLKDGIDEAKVEKFQVPRKNRFPFFHEEEDLTVLCGKGELVFVKFTRNIPREIWCEGMVPESKPSSSTLENPKPNP</sequence>
<dbReference type="RefSeq" id="WP_100757342.1">
    <property type="nucleotide sequence ID" value="NZ_NPDT01000001.1"/>
</dbReference>
<name>A0A2M9ZEE7_9LEPT</name>
<protein>
    <submittedName>
        <fullName evidence="1">Uncharacterized protein</fullName>
    </submittedName>
</protein>
<evidence type="ECO:0000313" key="2">
    <source>
        <dbReference type="Proteomes" id="UP000231912"/>
    </source>
</evidence>
<gene>
    <name evidence="1" type="ORF">CH371_01160</name>
</gene>